<dbReference type="SUPFAM" id="SSF103473">
    <property type="entry name" value="MFS general substrate transporter"/>
    <property type="match status" value="1"/>
</dbReference>
<dbReference type="GO" id="GO:1990961">
    <property type="term" value="P:xenobiotic detoxification by transmembrane export across the plasma membrane"/>
    <property type="evidence" value="ECO:0007669"/>
    <property type="project" value="InterPro"/>
</dbReference>
<dbReference type="InterPro" id="IPR036259">
    <property type="entry name" value="MFS_trans_sf"/>
</dbReference>
<dbReference type="InterPro" id="IPR020846">
    <property type="entry name" value="MFS_dom"/>
</dbReference>
<dbReference type="FunFam" id="1.20.1720.10:FF:000005">
    <property type="entry name" value="Bcr/CflA family efflux transporter"/>
    <property type="match status" value="1"/>
</dbReference>
<keyword evidence="7 8" id="KW-0472">Membrane</keyword>
<dbReference type="Gene3D" id="1.20.1720.10">
    <property type="entry name" value="Multidrug resistance protein D"/>
    <property type="match status" value="1"/>
</dbReference>
<keyword evidence="4" id="KW-1003">Cell membrane</keyword>
<dbReference type="NCBIfam" id="TIGR00710">
    <property type="entry name" value="efflux_Bcr_CflA"/>
    <property type="match status" value="1"/>
</dbReference>
<accession>A0A5N5V3P2</accession>
<dbReference type="GeneID" id="74302040"/>
<dbReference type="PANTHER" id="PTHR23502">
    <property type="entry name" value="MAJOR FACILITATOR SUPERFAMILY"/>
    <property type="match status" value="1"/>
</dbReference>
<evidence type="ECO:0000256" key="5">
    <source>
        <dbReference type="ARBA" id="ARBA00022692"/>
    </source>
</evidence>
<evidence type="ECO:0000256" key="7">
    <source>
        <dbReference type="ARBA" id="ARBA00023136"/>
    </source>
</evidence>
<feature type="transmembrane region" description="Helical" evidence="8">
    <location>
        <begin position="284"/>
        <end position="301"/>
    </location>
</feature>
<reference evidence="10 11" key="1">
    <citation type="submission" date="2012-10" db="EMBL/GenBank/DDBJ databases">
        <title>The draft sequence of the Mycobacterium pheli genome.</title>
        <authorList>
            <person name="Pettersson B.M.F."/>
            <person name="Das S."/>
            <person name="Dasgupta S."/>
            <person name="Bhattacharya A."/>
            <person name="Kirsebom L.A."/>
        </authorList>
    </citation>
    <scope>NUCLEOTIDE SEQUENCE [LARGE SCALE GENOMIC DNA]</scope>
    <source>
        <strain evidence="10 11">CCUG 21000</strain>
    </source>
</reference>
<keyword evidence="3" id="KW-0813">Transport</keyword>
<comment type="subcellular location">
    <subcellularLocation>
        <location evidence="1">Cell membrane</location>
        <topology evidence="1">Multi-pass membrane protein</topology>
    </subcellularLocation>
</comment>
<evidence type="ECO:0000313" key="10">
    <source>
        <dbReference type="EMBL" id="KAB7756485.1"/>
    </source>
</evidence>
<evidence type="ECO:0000256" key="8">
    <source>
        <dbReference type="SAM" id="Phobius"/>
    </source>
</evidence>
<comment type="similarity">
    <text evidence="2">Belongs to the major facilitator superfamily. Bcr/CmlA family.</text>
</comment>
<feature type="transmembrane region" description="Helical" evidence="8">
    <location>
        <begin position="341"/>
        <end position="361"/>
    </location>
</feature>
<feature type="transmembrane region" description="Helical" evidence="8">
    <location>
        <begin position="253"/>
        <end position="272"/>
    </location>
</feature>
<evidence type="ECO:0000256" key="4">
    <source>
        <dbReference type="ARBA" id="ARBA00022475"/>
    </source>
</evidence>
<feature type="transmembrane region" description="Helical" evidence="8">
    <location>
        <begin position="307"/>
        <end position="329"/>
    </location>
</feature>
<feature type="transmembrane region" description="Helical" evidence="8">
    <location>
        <begin position="218"/>
        <end position="238"/>
    </location>
</feature>
<comment type="caution">
    <text evidence="10">The sequence shown here is derived from an EMBL/GenBank/DDBJ whole genome shotgun (WGS) entry which is preliminary data.</text>
</comment>
<dbReference type="RefSeq" id="WP_061481520.1">
    <property type="nucleotide sequence ID" value="NZ_ANBO01000023.1"/>
</dbReference>
<evidence type="ECO:0000259" key="9">
    <source>
        <dbReference type="PROSITE" id="PS50850"/>
    </source>
</evidence>
<feature type="transmembrane region" description="Helical" evidence="8">
    <location>
        <begin position="168"/>
        <end position="188"/>
    </location>
</feature>
<dbReference type="AlphaFoldDB" id="A0A5N5V3P2"/>
<evidence type="ECO:0000256" key="3">
    <source>
        <dbReference type="ARBA" id="ARBA00022448"/>
    </source>
</evidence>
<name>A0A5N5V3P2_MYCPH</name>
<dbReference type="EMBL" id="ANBP01000012">
    <property type="protein sequence ID" value="KAB7756485.1"/>
    <property type="molecule type" value="Genomic_DNA"/>
</dbReference>
<feature type="transmembrane region" description="Helical" evidence="8">
    <location>
        <begin position="138"/>
        <end position="162"/>
    </location>
</feature>
<dbReference type="GO" id="GO:0042910">
    <property type="term" value="F:xenobiotic transmembrane transporter activity"/>
    <property type="evidence" value="ECO:0007669"/>
    <property type="project" value="InterPro"/>
</dbReference>
<feature type="transmembrane region" description="Helical" evidence="8">
    <location>
        <begin position="107"/>
        <end position="126"/>
    </location>
</feature>
<dbReference type="Proteomes" id="UP000325690">
    <property type="component" value="Unassembled WGS sequence"/>
</dbReference>
<keyword evidence="11" id="KW-1185">Reference proteome</keyword>
<proteinExistence type="inferred from homology"/>
<evidence type="ECO:0000313" key="11">
    <source>
        <dbReference type="Proteomes" id="UP000325690"/>
    </source>
</evidence>
<dbReference type="Pfam" id="PF07690">
    <property type="entry name" value="MFS_1"/>
    <property type="match status" value="1"/>
</dbReference>
<dbReference type="InterPro" id="IPR004812">
    <property type="entry name" value="Efflux_drug-R_Bcr/CmlA"/>
</dbReference>
<dbReference type="PROSITE" id="PS50850">
    <property type="entry name" value="MFS"/>
    <property type="match status" value="1"/>
</dbReference>
<feature type="transmembrane region" description="Helical" evidence="8">
    <location>
        <begin position="50"/>
        <end position="69"/>
    </location>
</feature>
<evidence type="ECO:0000256" key="6">
    <source>
        <dbReference type="ARBA" id="ARBA00022989"/>
    </source>
</evidence>
<feature type="transmembrane region" description="Helical" evidence="8">
    <location>
        <begin position="81"/>
        <end position="101"/>
    </location>
</feature>
<keyword evidence="6 8" id="KW-1133">Transmembrane helix</keyword>
<gene>
    <name evidence="10" type="ORF">MPHL21000_10415</name>
</gene>
<sequence>MTAHTPTKPIPALLICVLALLNAVTPLSIDMYLSAFPQMADEFGTTPSAVQLSLTTFLVGLAVGQLVIGSLSDQFGRRRPLIIGSIACLVISALCVVAPGIEALVALRFAQGFTGAAGVVISRAIIADRAHGAAAARLFAVMMLISVLAPILGPMAGGAIVVGFGWRAVFVALAIVNLLMVVGVVCCVDESLPPDRRRPGGLRALATSARSVLGNRYYIGYTLTMAFAAAGMFAYISASPFVLQNIIGLSPQAYAFTFGACALAVGVSSAISARIVGRFGPRRVLKFGVTAMTVVGALQLLDVTVGGVIPWATIALNAGFMASLGFVYSNATSLAVTEVRHAAGSGSAVLGFLQYGAGAVTPPLVGLAGSANAVPMGVAMFTAAVAAALAVFVLTRGHVPADSRAETSAAQTVPAAQ</sequence>
<feature type="domain" description="Major facilitator superfamily (MFS) profile" evidence="9">
    <location>
        <begin position="14"/>
        <end position="398"/>
    </location>
</feature>
<keyword evidence="5 8" id="KW-0812">Transmembrane</keyword>
<organism evidence="10 11">
    <name type="scientific">Mycolicibacterium phlei DSM 43239 = CCUG 21000</name>
    <dbReference type="NCBI Taxonomy" id="1226750"/>
    <lineage>
        <taxon>Bacteria</taxon>
        <taxon>Bacillati</taxon>
        <taxon>Actinomycetota</taxon>
        <taxon>Actinomycetes</taxon>
        <taxon>Mycobacteriales</taxon>
        <taxon>Mycobacteriaceae</taxon>
        <taxon>Mycolicibacterium</taxon>
    </lineage>
</organism>
<dbReference type="PANTHER" id="PTHR23502:SF132">
    <property type="entry name" value="POLYAMINE TRANSPORTER 2-RELATED"/>
    <property type="match status" value="1"/>
</dbReference>
<dbReference type="InterPro" id="IPR011701">
    <property type="entry name" value="MFS"/>
</dbReference>
<evidence type="ECO:0000256" key="1">
    <source>
        <dbReference type="ARBA" id="ARBA00004651"/>
    </source>
</evidence>
<protein>
    <submittedName>
        <fullName evidence="10">MFS transporter</fullName>
    </submittedName>
</protein>
<dbReference type="GO" id="GO:0005886">
    <property type="term" value="C:plasma membrane"/>
    <property type="evidence" value="ECO:0007669"/>
    <property type="project" value="UniProtKB-SubCell"/>
</dbReference>
<evidence type="ECO:0000256" key="2">
    <source>
        <dbReference type="ARBA" id="ARBA00006236"/>
    </source>
</evidence>
<dbReference type="CDD" id="cd17320">
    <property type="entry name" value="MFS_MdfA_MDR_like"/>
    <property type="match status" value="1"/>
</dbReference>
<feature type="transmembrane region" description="Helical" evidence="8">
    <location>
        <begin position="373"/>
        <end position="394"/>
    </location>
</feature>